<evidence type="ECO:0000313" key="2">
    <source>
        <dbReference type="EMBL" id="MCD1293574.1"/>
    </source>
</evidence>
<protein>
    <submittedName>
        <fullName evidence="2">Ferredoxin</fullName>
    </submittedName>
</protein>
<evidence type="ECO:0000259" key="1">
    <source>
        <dbReference type="PROSITE" id="PS51379"/>
    </source>
</evidence>
<dbReference type="RefSeq" id="WP_230739570.1">
    <property type="nucleotide sequence ID" value="NZ_PGCK01000001.1"/>
</dbReference>
<proteinExistence type="predicted"/>
<evidence type="ECO:0000313" key="3">
    <source>
        <dbReference type="Proteomes" id="UP001320159"/>
    </source>
</evidence>
<dbReference type="Gene3D" id="3.30.70.20">
    <property type="match status" value="1"/>
</dbReference>
<organism evidence="2 3">
    <name type="scientific">Methanooceanicella nereidis</name>
    <dbReference type="NCBI Taxonomy" id="2052831"/>
    <lineage>
        <taxon>Archaea</taxon>
        <taxon>Methanobacteriati</taxon>
        <taxon>Methanobacteriota</taxon>
        <taxon>Stenosarchaea group</taxon>
        <taxon>Methanomicrobia</taxon>
        <taxon>Methanocellales</taxon>
        <taxon>Methanocellaceae</taxon>
        <taxon>Methanooceanicella</taxon>
    </lineage>
</organism>
<feature type="domain" description="4Fe-4S ferredoxin-type" evidence="1">
    <location>
        <begin position="1"/>
        <end position="28"/>
    </location>
</feature>
<dbReference type="SUPFAM" id="SSF54862">
    <property type="entry name" value="4Fe-4S ferredoxins"/>
    <property type="match status" value="1"/>
</dbReference>
<dbReference type="Pfam" id="PF12838">
    <property type="entry name" value="Fer4_7"/>
    <property type="match status" value="1"/>
</dbReference>
<gene>
    <name evidence="2" type="ORF">CUJ83_01000</name>
</gene>
<accession>A0AAP2RAH1</accession>
<dbReference type="PROSITE" id="PS51379">
    <property type="entry name" value="4FE4S_FER_2"/>
    <property type="match status" value="2"/>
</dbReference>
<feature type="domain" description="4Fe-4S ferredoxin-type" evidence="1">
    <location>
        <begin position="29"/>
        <end position="57"/>
    </location>
</feature>
<dbReference type="EMBL" id="PGCK01000001">
    <property type="protein sequence ID" value="MCD1293574.1"/>
    <property type="molecule type" value="Genomic_DNA"/>
</dbReference>
<comment type="caution">
    <text evidence="2">The sequence shown here is derived from an EMBL/GenBank/DDBJ whole genome shotgun (WGS) entry which is preliminary data.</text>
</comment>
<dbReference type="GO" id="GO:0016491">
    <property type="term" value="F:oxidoreductase activity"/>
    <property type="evidence" value="ECO:0007669"/>
    <property type="project" value="UniProtKB-ARBA"/>
</dbReference>
<reference evidence="2 3" key="1">
    <citation type="submission" date="2017-11" db="EMBL/GenBank/DDBJ databases">
        <title>Isolation and Characterization of Family Methanocellaceae Species from Potential Methane Hydrate Area Offshore Southwestern Taiwan.</title>
        <authorList>
            <person name="Zhang W.-L."/>
            <person name="Chen W.-C."/>
            <person name="Lai M.-C."/>
            <person name="Chen S.-C."/>
        </authorList>
    </citation>
    <scope>NUCLEOTIDE SEQUENCE [LARGE SCALE GENOMIC DNA]</scope>
    <source>
        <strain evidence="2 3">CWC-04</strain>
    </source>
</reference>
<dbReference type="Proteomes" id="UP001320159">
    <property type="component" value="Unassembled WGS sequence"/>
</dbReference>
<name>A0AAP2RAH1_9EURY</name>
<dbReference type="PROSITE" id="PS00198">
    <property type="entry name" value="4FE4S_FER_1"/>
    <property type="match status" value="1"/>
</dbReference>
<dbReference type="AlphaFoldDB" id="A0AAP2RAH1"/>
<dbReference type="InterPro" id="IPR017896">
    <property type="entry name" value="4Fe4S_Fe-S-bd"/>
</dbReference>
<dbReference type="InterPro" id="IPR017900">
    <property type="entry name" value="4Fe4S_Fe_S_CS"/>
</dbReference>
<sequence>MIAVNRFKCGYCGGCVAVCPKNAITLVETFISIDEECIDCGKCLKACPMGAMEKISYER</sequence>
<dbReference type="Gene3D" id="3.30.70.3270">
    <property type="match status" value="1"/>
</dbReference>
<keyword evidence="3" id="KW-1185">Reference proteome</keyword>